<dbReference type="EMBL" id="AYKW01000012">
    <property type="protein sequence ID" value="PIL30981.1"/>
    <property type="molecule type" value="Genomic_DNA"/>
</dbReference>
<feature type="region of interest" description="Disordered" evidence="1">
    <location>
        <begin position="121"/>
        <end position="184"/>
    </location>
</feature>
<keyword evidence="3" id="KW-1185">Reference proteome</keyword>
<reference evidence="2 3" key="1">
    <citation type="journal article" date="2015" name="Sci. Rep.">
        <title>Chromosome-level genome map provides insights into diverse defense mechanisms in the medicinal fungus Ganoderma sinense.</title>
        <authorList>
            <person name="Zhu Y."/>
            <person name="Xu J."/>
            <person name="Sun C."/>
            <person name="Zhou S."/>
            <person name="Xu H."/>
            <person name="Nelson D.R."/>
            <person name="Qian J."/>
            <person name="Song J."/>
            <person name="Luo H."/>
            <person name="Xiang L."/>
            <person name="Li Y."/>
            <person name="Xu Z."/>
            <person name="Ji A."/>
            <person name="Wang L."/>
            <person name="Lu S."/>
            <person name="Hayward A."/>
            <person name="Sun W."/>
            <person name="Li X."/>
            <person name="Schwartz D.C."/>
            <person name="Wang Y."/>
            <person name="Chen S."/>
        </authorList>
    </citation>
    <scope>NUCLEOTIDE SEQUENCE [LARGE SCALE GENOMIC DNA]</scope>
    <source>
        <strain evidence="2 3">ZZ0214-1</strain>
    </source>
</reference>
<dbReference type="AlphaFoldDB" id="A0A2G8SB55"/>
<feature type="compositionally biased region" description="Low complexity" evidence="1">
    <location>
        <begin position="153"/>
        <end position="170"/>
    </location>
</feature>
<name>A0A2G8SB55_9APHY</name>
<evidence type="ECO:0000313" key="3">
    <source>
        <dbReference type="Proteomes" id="UP000230002"/>
    </source>
</evidence>
<evidence type="ECO:0000256" key="1">
    <source>
        <dbReference type="SAM" id="MobiDB-lite"/>
    </source>
</evidence>
<proteinExistence type="predicted"/>
<gene>
    <name evidence="2" type="ORF">GSI_05674</name>
</gene>
<organism evidence="2 3">
    <name type="scientific">Ganoderma sinense ZZ0214-1</name>
    <dbReference type="NCBI Taxonomy" id="1077348"/>
    <lineage>
        <taxon>Eukaryota</taxon>
        <taxon>Fungi</taxon>
        <taxon>Dikarya</taxon>
        <taxon>Basidiomycota</taxon>
        <taxon>Agaricomycotina</taxon>
        <taxon>Agaricomycetes</taxon>
        <taxon>Polyporales</taxon>
        <taxon>Polyporaceae</taxon>
        <taxon>Ganoderma</taxon>
    </lineage>
</organism>
<dbReference type="OrthoDB" id="3198848at2759"/>
<protein>
    <submittedName>
        <fullName evidence="2">Uncharacterized protein</fullName>
    </submittedName>
</protein>
<evidence type="ECO:0000313" key="2">
    <source>
        <dbReference type="EMBL" id="PIL30981.1"/>
    </source>
</evidence>
<dbReference type="Proteomes" id="UP000230002">
    <property type="component" value="Unassembled WGS sequence"/>
</dbReference>
<comment type="caution">
    <text evidence="2">The sequence shown here is derived from an EMBL/GenBank/DDBJ whole genome shotgun (WGS) entry which is preliminary data.</text>
</comment>
<sequence>MPAPDILTFRFNKDNNKLCYVVPPQSLEDGLRTAKENFQDELYDVVPSRINICVNAVVAGTRQHIRISPASWTIVLSKLRPYEVLDIMVQSSPARVPDIVVYSEDGIEKLPRYEDVRDKADPDDFLAPSCAPSPKVKSIPLETIRAAQRYPRRTPSPSRPSQPKNSSSSSFTDIAKAIFGKSSS</sequence>
<accession>A0A2G8SB55</accession>